<dbReference type="AlphaFoldDB" id="A0AAD8NEP9"/>
<keyword evidence="2" id="KW-1185">Reference proteome</keyword>
<proteinExistence type="predicted"/>
<dbReference type="Proteomes" id="UP001237642">
    <property type="component" value="Unassembled WGS sequence"/>
</dbReference>
<evidence type="ECO:0000313" key="1">
    <source>
        <dbReference type="EMBL" id="KAK1405168.1"/>
    </source>
</evidence>
<sequence length="108" mass="12330">MHCLVFCDFAKACCQVIGGVNVSDNIQNLADWLVAVMDVYGTSKVIEIGMIMWSIWKARNMIVWHNTFTHVDELVRSAHVTLDQWLDAQSKNFTLSMDVMHSMDGKEH</sequence>
<evidence type="ECO:0000313" key="2">
    <source>
        <dbReference type="Proteomes" id="UP001237642"/>
    </source>
</evidence>
<protein>
    <submittedName>
        <fullName evidence="1">Uncharacterized protein</fullName>
    </submittedName>
</protein>
<gene>
    <name evidence="1" type="ORF">POM88_004773</name>
</gene>
<reference evidence="1" key="2">
    <citation type="submission" date="2023-05" db="EMBL/GenBank/DDBJ databases">
        <authorList>
            <person name="Schelkunov M.I."/>
        </authorList>
    </citation>
    <scope>NUCLEOTIDE SEQUENCE</scope>
    <source>
        <strain evidence="1">Hsosn_3</strain>
        <tissue evidence="1">Leaf</tissue>
    </source>
</reference>
<accession>A0AAD8NEP9</accession>
<organism evidence="1 2">
    <name type="scientific">Heracleum sosnowskyi</name>
    <dbReference type="NCBI Taxonomy" id="360622"/>
    <lineage>
        <taxon>Eukaryota</taxon>
        <taxon>Viridiplantae</taxon>
        <taxon>Streptophyta</taxon>
        <taxon>Embryophyta</taxon>
        <taxon>Tracheophyta</taxon>
        <taxon>Spermatophyta</taxon>
        <taxon>Magnoliopsida</taxon>
        <taxon>eudicotyledons</taxon>
        <taxon>Gunneridae</taxon>
        <taxon>Pentapetalae</taxon>
        <taxon>asterids</taxon>
        <taxon>campanulids</taxon>
        <taxon>Apiales</taxon>
        <taxon>Apiaceae</taxon>
        <taxon>Apioideae</taxon>
        <taxon>apioid superclade</taxon>
        <taxon>Tordylieae</taxon>
        <taxon>Tordyliinae</taxon>
        <taxon>Heracleum</taxon>
    </lineage>
</organism>
<reference evidence="1" key="1">
    <citation type="submission" date="2023-02" db="EMBL/GenBank/DDBJ databases">
        <title>Genome of toxic invasive species Heracleum sosnowskyi carries increased number of genes despite the absence of recent whole-genome duplications.</title>
        <authorList>
            <person name="Schelkunov M."/>
            <person name="Shtratnikova V."/>
            <person name="Makarenko M."/>
            <person name="Klepikova A."/>
            <person name="Omelchenko D."/>
            <person name="Novikova G."/>
            <person name="Obukhova E."/>
            <person name="Bogdanov V."/>
            <person name="Penin A."/>
            <person name="Logacheva M."/>
        </authorList>
    </citation>
    <scope>NUCLEOTIDE SEQUENCE</scope>
    <source>
        <strain evidence="1">Hsosn_3</strain>
        <tissue evidence="1">Leaf</tissue>
    </source>
</reference>
<name>A0AAD8NEP9_9APIA</name>
<comment type="caution">
    <text evidence="1">The sequence shown here is derived from an EMBL/GenBank/DDBJ whole genome shotgun (WGS) entry which is preliminary data.</text>
</comment>
<dbReference type="EMBL" id="JAUIZM010000001">
    <property type="protein sequence ID" value="KAK1405168.1"/>
    <property type="molecule type" value="Genomic_DNA"/>
</dbReference>